<evidence type="ECO:0000313" key="1">
    <source>
        <dbReference type="EMBL" id="MEA5401669.1"/>
    </source>
</evidence>
<protein>
    <submittedName>
        <fullName evidence="1">Uncharacterized protein</fullName>
    </submittedName>
</protein>
<keyword evidence="2" id="KW-1185">Reference proteome</keyword>
<proteinExistence type="predicted"/>
<gene>
    <name evidence="1" type="ORF">VB776_02005</name>
</gene>
<comment type="caution">
    <text evidence="1">The sequence shown here is derived from an EMBL/GenBank/DDBJ whole genome shotgun (WGS) entry which is preliminary data.</text>
</comment>
<organism evidence="1 2">
    <name type="scientific">Arcicella gelida</name>
    <dbReference type="NCBI Taxonomy" id="2984195"/>
    <lineage>
        <taxon>Bacteria</taxon>
        <taxon>Pseudomonadati</taxon>
        <taxon>Bacteroidota</taxon>
        <taxon>Cytophagia</taxon>
        <taxon>Cytophagales</taxon>
        <taxon>Flectobacillaceae</taxon>
        <taxon>Arcicella</taxon>
    </lineage>
</organism>
<reference evidence="1 2" key="1">
    <citation type="submission" date="2023-12" db="EMBL/GenBank/DDBJ databases">
        <title>Novel species of the genus Arcicella isolated from rivers.</title>
        <authorList>
            <person name="Lu H."/>
        </authorList>
    </citation>
    <scope>NUCLEOTIDE SEQUENCE [LARGE SCALE GENOMIC DNA]</scope>
    <source>
        <strain evidence="1 2">DC2W</strain>
    </source>
</reference>
<dbReference type="RefSeq" id="WP_323325515.1">
    <property type="nucleotide sequence ID" value="NZ_JAYGIL010000003.1"/>
</dbReference>
<dbReference type="Proteomes" id="UP001303899">
    <property type="component" value="Unassembled WGS sequence"/>
</dbReference>
<accession>A0ABU5RZN6</accession>
<evidence type="ECO:0000313" key="2">
    <source>
        <dbReference type="Proteomes" id="UP001303899"/>
    </source>
</evidence>
<name>A0ABU5RZN6_9BACT</name>
<sequence>MKTLEKLKDIFLKIDNAQSISEIEALSIEVNMLLNETHERPIEGIAGFLLERANLLNQKIKSISPEFEVNVIQ</sequence>
<dbReference type="EMBL" id="JAYGIL010000003">
    <property type="protein sequence ID" value="MEA5401669.1"/>
    <property type="molecule type" value="Genomic_DNA"/>
</dbReference>